<feature type="region of interest" description="Disordered" evidence="1">
    <location>
        <begin position="30"/>
        <end position="99"/>
    </location>
</feature>
<keyword evidence="4" id="KW-1185">Reference proteome</keyword>
<feature type="compositionally biased region" description="Low complexity" evidence="1">
    <location>
        <begin position="30"/>
        <end position="40"/>
    </location>
</feature>
<dbReference type="VEuPathDB" id="CryptoDB:Vbra_20648"/>
<keyword evidence="2" id="KW-0812">Transmembrane</keyword>
<feature type="compositionally biased region" description="Polar residues" evidence="1">
    <location>
        <begin position="74"/>
        <end position="87"/>
    </location>
</feature>
<keyword evidence="2" id="KW-0472">Membrane</keyword>
<evidence type="ECO:0000256" key="2">
    <source>
        <dbReference type="SAM" id="Phobius"/>
    </source>
</evidence>
<feature type="transmembrane region" description="Helical" evidence="2">
    <location>
        <begin position="109"/>
        <end position="131"/>
    </location>
</feature>
<sequence>MRFLYSVQYQKDRGTVLDFFQELAPSRLPARMASSSARSSQYLPEEVPSANPPPSAGVPGLSRAVPSLRASPRTVVTPTPRALSNIQRPERRPQHRLPGAPDTEAWLKFFCRGLIATLTVLTMFLGGWLLMKLMTAGRN</sequence>
<evidence type="ECO:0000256" key="1">
    <source>
        <dbReference type="SAM" id="MobiDB-lite"/>
    </source>
</evidence>
<keyword evidence="2" id="KW-1133">Transmembrane helix</keyword>
<gene>
    <name evidence="3" type="ORF">Vbra_20648</name>
</gene>
<name>A0A0G4EQJ9_VITBC</name>
<proteinExistence type="predicted"/>
<reference evidence="3 4" key="1">
    <citation type="submission" date="2014-11" db="EMBL/GenBank/DDBJ databases">
        <authorList>
            <person name="Zhu J."/>
            <person name="Qi W."/>
            <person name="Song R."/>
        </authorList>
    </citation>
    <scope>NUCLEOTIDE SEQUENCE [LARGE SCALE GENOMIC DNA]</scope>
</reference>
<evidence type="ECO:0000313" key="4">
    <source>
        <dbReference type="Proteomes" id="UP000041254"/>
    </source>
</evidence>
<dbReference type="InParanoid" id="A0A0G4EQJ9"/>
<accession>A0A0G4EQJ9</accession>
<organism evidence="3 4">
    <name type="scientific">Vitrella brassicaformis (strain CCMP3155)</name>
    <dbReference type="NCBI Taxonomy" id="1169540"/>
    <lineage>
        <taxon>Eukaryota</taxon>
        <taxon>Sar</taxon>
        <taxon>Alveolata</taxon>
        <taxon>Colpodellida</taxon>
        <taxon>Vitrellaceae</taxon>
        <taxon>Vitrella</taxon>
    </lineage>
</organism>
<protein>
    <submittedName>
        <fullName evidence="3">Uncharacterized protein</fullName>
    </submittedName>
</protein>
<dbReference type="AlphaFoldDB" id="A0A0G4EQJ9"/>
<dbReference type="Proteomes" id="UP000041254">
    <property type="component" value="Unassembled WGS sequence"/>
</dbReference>
<evidence type="ECO:0000313" key="3">
    <source>
        <dbReference type="EMBL" id="CEL99508.1"/>
    </source>
</evidence>
<dbReference type="EMBL" id="CDMY01000282">
    <property type="protein sequence ID" value="CEL99508.1"/>
    <property type="molecule type" value="Genomic_DNA"/>
</dbReference>